<sequence length="530" mass="57792">MKTNLIRLGAVLGLLLGGSACEKDFLDINKDPNNPTTADINLVLPSGQATASFIIGGQYNVVGEILAQHLGIAQGGNQYRAWDQFSIPTSTFDGREFSGGLYAGALEDFQYVINAGTPASEWRMVGIAKILKAHTYQVITDLYGDVPFSEALQGSANLTPKYDRQQDIYAGLQALLDEGISDIAKQQGRFPGTADMNYRAATEADMQKWVRLANTLKLRLYLRLSEVDAAGARAGIQALYARNQAATDFNFMRAADSYQFNNGTATNSENPFYQTNFRLPNNLAVSSNLGDTLVRYQDPRLPVYALDADLTTTPLEFLFVRPGQNAPYPNNFTTSTGQAAVRLSFPGTFFIGQAFTNVNRAGSTFPGITATDAPAKSRPTLLLTYEESQLLRAEAAVRGWAPAAENAQTLYEAGVRAALTRYGISTADATTYLARPQVSWAAAGSPAAQLRHVTVQKWISFFATNGAEAWTEVRRSNQPRLQAPLVNLLGGGRFVRRLPYPDSELQRNPRISDTGLTPGDVTTPVWWDVN</sequence>
<dbReference type="PROSITE" id="PS51257">
    <property type="entry name" value="PROKAR_LIPOPROTEIN"/>
    <property type="match status" value="1"/>
</dbReference>
<comment type="caution">
    <text evidence="1">The sequence shown here is derived from an EMBL/GenBank/DDBJ whole genome shotgun (WGS) entry which is preliminary data.</text>
</comment>
<dbReference type="EMBL" id="QHKM01000009">
    <property type="protein sequence ID" value="RAK63494.1"/>
    <property type="molecule type" value="Genomic_DNA"/>
</dbReference>
<dbReference type="Pfam" id="PF12771">
    <property type="entry name" value="SusD-like_2"/>
    <property type="match status" value="1"/>
</dbReference>
<proteinExistence type="predicted"/>
<reference evidence="2" key="1">
    <citation type="submission" date="2018-05" db="EMBL/GenBank/DDBJ databases">
        <authorList>
            <person name="Nie L."/>
        </authorList>
    </citation>
    <scope>NUCLEOTIDE SEQUENCE [LARGE SCALE GENOMIC DNA]</scope>
    <source>
        <strain evidence="2">NL</strain>
    </source>
</reference>
<evidence type="ECO:0000313" key="1">
    <source>
        <dbReference type="EMBL" id="RAK63494.1"/>
    </source>
</evidence>
<dbReference type="InterPro" id="IPR041662">
    <property type="entry name" value="SusD-like_2"/>
</dbReference>
<keyword evidence="2" id="KW-1185">Reference proteome</keyword>
<name>A0A328BCG9_9BACT</name>
<evidence type="ECO:0008006" key="3">
    <source>
        <dbReference type="Google" id="ProtNLM"/>
    </source>
</evidence>
<protein>
    <recommendedName>
        <fullName evidence="3">SusD/RagB family nutrient-binding outer membrane lipoprotein</fullName>
    </recommendedName>
</protein>
<dbReference type="SUPFAM" id="SSF48452">
    <property type="entry name" value="TPR-like"/>
    <property type="match status" value="1"/>
</dbReference>
<evidence type="ECO:0000313" key="2">
    <source>
        <dbReference type="Proteomes" id="UP000248553"/>
    </source>
</evidence>
<gene>
    <name evidence="1" type="ORF">DLM85_21055</name>
</gene>
<dbReference type="AlphaFoldDB" id="A0A328BCG9"/>
<dbReference type="OrthoDB" id="622163at2"/>
<accession>A0A328BCG9</accession>
<dbReference type="RefSeq" id="WP_111480156.1">
    <property type="nucleotide sequence ID" value="NZ_QHKM01000009.1"/>
</dbReference>
<dbReference type="InterPro" id="IPR011990">
    <property type="entry name" value="TPR-like_helical_dom_sf"/>
</dbReference>
<dbReference type="Gene3D" id="1.25.40.390">
    <property type="match status" value="1"/>
</dbReference>
<organism evidence="1 2">
    <name type="scientific">Hymenobacter edaphi</name>
    <dbReference type="NCBI Taxonomy" id="2211146"/>
    <lineage>
        <taxon>Bacteria</taxon>
        <taxon>Pseudomonadati</taxon>
        <taxon>Bacteroidota</taxon>
        <taxon>Cytophagia</taxon>
        <taxon>Cytophagales</taxon>
        <taxon>Hymenobacteraceae</taxon>
        <taxon>Hymenobacter</taxon>
    </lineage>
</organism>
<dbReference type="Proteomes" id="UP000248553">
    <property type="component" value="Unassembled WGS sequence"/>
</dbReference>